<evidence type="ECO:0000313" key="4">
    <source>
        <dbReference type="Proteomes" id="UP000179642"/>
    </source>
</evidence>
<comment type="caution">
    <text evidence="3">The sequence shown here is derived from an EMBL/GenBank/DDBJ whole genome shotgun (WGS) entry which is preliminary data.</text>
</comment>
<dbReference type="EMBL" id="MLYO01000016">
    <property type="protein sequence ID" value="OIK06081.1"/>
    <property type="molecule type" value="Genomic_DNA"/>
</dbReference>
<evidence type="ECO:0000313" key="3">
    <source>
        <dbReference type="EMBL" id="OIK06081.1"/>
    </source>
</evidence>
<organism evidence="3 4">
    <name type="scientific">Streptomyces monashensis</name>
    <dbReference type="NCBI Taxonomy" id="1678012"/>
    <lineage>
        <taxon>Bacteria</taxon>
        <taxon>Bacillati</taxon>
        <taxon>Actinomycetota</taxon>
        <taxon>Actinomycetes</taxon>
        <taxon>Kitasatosporales</taxon>
        <taxon>Streptomycetaceae</taxon>
        <taxon>Streptomyces</taxon>
    </lineage>
</organism>
<keyword evidence="4" id="KW-1185">Reference proteome</keyword>
<evidence type="ECO:0000256" key="1">
    <source>
        <dbReference type="SAM" id="Coils"/>
    </source>
</evidence>
<keyword evidence="1" id="KW-0175">Coiled coil</keyword>
<gene>
    <name evidence="3" type="ORF">BIV23_08785</name>
</gene>
<keyword evidence="2" id="KW-0732">Signal</keyword>
<name>A0A1S2QKH0_9ACTN</name>
<protein>
    <submittedName>
        <fullName evidence="3">Uncharacterized protein</fullName>
    </submittedName>
</protein>
<feature type="chain" id="PRO_5038708367" evidence="2">
    <location>
        <begin position="20"/>
        <end position="315"/>
    </location>
</feature>
<feature type="coiled-coil region" evidence="1">
    <location>
        <begin position="276"/>
        <end position="310"/>
    </location>
</feature>
<dbReference type="RefSeq" id="WP_071380208.1">
    <property type="nucleotide sequence ID" value="NZ_MLYO01000016.1"/>
</dbReference>
<dbReference type="Proteomes" id="UP000179642">
    <property type="component" value="Unassembled WGS sequence"/>
</dbReference>
<sequence>MRKVLPLALAALFALSACQFTDRLSGDDDPAGEARRLNAVSAFPLYAYDIDPSAADSKAVDRAQWILAKRCMVRLGFSGFAVLDTKSVESTYPVRQGTLDLSSSVGDDRPYGVDDPDLASEHGYHNHDLAAGTQDLEWPTDQFLALTAEFGTGDSHFAHGHRIPDGGCLGQARQRITGPTPATKADGVRLTGTTSIAMRLWIQSGKEARQDPAWKKADHAWSDCMKKRGFHYADPDAASLDTAWFRTEKPTGKERKTAAADATCKLDTGYIQSVHAVQARAQKSAIRRNKQELEDQRAAQQRAVRNARAIVAAAS</sequence>
<dbReference type="AlphaFoldDB" id="A0A1S2QKH0"/>
<feature type="signal peptide" evidence="2">
    <location>
        <begin position="1"/>
        <end position="19"/>
    </location>
</feature>
<dbReference type="OrthoDB" id="4800194at2"/>
<dbReference type="PROSITE" id="PS51257">
    <property type="entry name" value="PROKAR_LIPOPROTEIN"/>
    <property type="match status" value="1"/>
</dbReference>
<evidence type="ECO:0000256" key="2">
    <source>
        <dbReference type="SAM" id="SignalP"/>
    </source>
</evidence>
<accession>A0A1S2QKH0</accession>
<reference evidence="3 4" key="1">
    <citation type="submission" date="2016-10" db="EMBL/GenBank/DDBJ databases">
        <title>Genome sequence of Streptomyces sp. MUSC 1.</title>
        <authorList>
            <person name="Lee L.-H."/>
            <person name="Ser H.-L."/>
            <person name="Law J.W.-F."/>
        </authorList>
    </citation>
    <scope>NUCLEOTIDE SEQUENCE [LARGE SCALE GENOMIC DNA]</scope>
    <source>
        <strain evidence="3 4">MUSC 1</strain>
    </source>
</reference>
<proteinExistence type="predicted"/>